<dbReference type="Gene3D" id="3.10.100.10">
    <property type="entry name" value="Mannose-Binding Protein A, subunit A"/>
    <property type="match status" value="1"/>
</dbReference>
<dbReference type="PANTHER" id="PTHR45784:SF3">
    <property type="entry name" value="C-TYPE LECTIN DOMAIN FAMILY 4 MEMBER K-LIKE-RELATED"/>
    <property type="match status" value="1"/>
</dbReference>
<dbReference type="InterPro" id="IPR001304">
    <property type="entry name" value="C-type_lectin-like"/>
</dbReference>
<evidence type="ECO:0000313" key="2">
    <source>
        <dbReference type="Ensembl" id="ENSSTUP00000003744.1"/>
    </source>
</evidence>
<dbReference type="SMART" id="SM00034">
    <property type="entry name" value="CLECT"/>
    <property type="match status" value="1"/>
</dbReference>
<dbReference type="Proteomes" id="UP000472277">
    <property type="component" value="Chromosome 12"/>
</dbReference>
<reference evidence="2" key="2">
    <citation type="submission" date="2025-09" db="UniProtKB">
        <authorList>
            <consortium name="Ensembl"/>
        </authorList>
    </citation>
    <scope>IDENTIFICATION</scope>
</reference>
<dbReference type="PANTHER" id="PTHR45784">
    <property type="entry name" value="C-TYPE LECTIN DOMAIN FAMILY 20 MEMBER A-RELATED"/>
    <property type="match status" value="1"/>
</dbReference>
<dbReference type="AlphaFoldDB" id="A0A673VUE0"/>
<dbReference type="PROSITE" id="PS50041">
    <property type="entry name" value="C_TYPE_LECTIN_2"/>
    <property type="match status" value="1"/>
</dbReference>
<protein>
    <recommendedName>
        <fullName evidence="1">C-type lectin domain-containing protein</fullName>
    </recommendedName>
</protein>
<dbReference type="OMA" id="DGENHAQ"/>
<dbReference type="InterPro" id="IPR016186">
    <property type="entry name" value="C-type_lectin-like/link_sf"/>
</dbReference>
<sequence>MQRKSNFTGLLITALCTWEKAQQYCREKYIDLAFISNQDEVDEFNNISKTDYVWIGLYRDPSHPTEFWEQGQPNNLNGNQDCVDVKNHEMNDKQCTEQYPFLCFDLNSSVCLYHLIIAKEYSNTHC</sequence>
<accession>A0A673VUE0</accession>
<evidence type="ECO:0000313" key="3">
    <source>
        <dbReference type="Proteomes" id="UP000472277"/>
    </source>
</evidence>
<name>A0A673VUE0_SALTR</name>
<feature type="domain" description="C-type lectin" evidence="1">
    <location>
        <begin position="17"/>
        <end position="104"/>
    </location>
</feature>
<dbReference type="SUPFAM" id="SSF56436">
    <property type="entry name" value="C-type lectin-like"/>
    <property type="match status" value="1"/>
</dbReference>
<dbReference type="Ensembl" id="ENSSTUT00000003969.1">
    <property type="protein sequence ID" value="ENSSTUP00000003744.1"/>
    <property type="gene ID" value="ENSSTUG00000001858.1"/>
</dbReference>
<dbReference type="InterPro" id="IPR016187">
    <property type="entry name" value="CTDL_fold"/>
</dbReference>
<evidence type="ECO:0000259" key="1">
    <source>
        <dbReference type="PROSITE" id="PS50041"/>
    </source>
</evidence>
<organism evidence="2 3">
    <name type="scientific">Salmo trutta</name>
    <name type="common">Brown trout</name>
    <dbReference type="NCBI Taxonomy" id="8032"/>
    <lineage>
        <taxon>Eukaryota</taxon>
        <taxon>Metazoa</taxon>
        <taxon>Chordata</taxon>
        <taxon>Craniata</taxon>
        <taxon>Vertebrata</taxon>
        <taxon>Euteleostomi</taxon>
        <taxon>Actinopterygii</taxon>
        <taxon>Neopterygii</taxon>
        <taxon>Teleostei</taxon>
        <taxon>Protacanthopterygii</taxon>
        <taxon>Salmoniformes</taxon>
        <taxon>Salmonidae</taxon>
        <taxon>Salmoninae</taxon>
        <taxon>Salmo</taxon>
    </lineage>
</organism>
<keyword evidence="3" id="KW-1185">Reference proteome</keyword>
<dbReference type="Pfam" id="PF00059">
    <property type="entry name" value="Lectin_C"/>
    <property type="match status" value="1"/>
</dbReference>
<dbReference type="InParanoid" id="A0A673VUE0"/>
<proteinExistence type="predicted"/>
<dbReference type="GeneTree" id="ENSGT00990000205346"/>
<reference evidence="2" key="1">
    <citation type="submission" date="2025-08" db="UniProtKB">
        <authorList>
            <consortium name="Ensembl"/>
        </authorList>
    </citation>
    <scope>IDENTIFICATION</scope>
</reference>